<keyword evidence="3" id="KW-1185">Reference proteome</keyword>
<evidence type="ECO:0000256" key="1">
    <source>
        <dbReference type="SAM" id="SignalP"/>
    </source>
</evidence>
<organism evidence="2 3">
    <name type="scientific">Pusillimonas noertemannii</name>
    <dbReference type="NCBI Taxonomy" id="305977"/>
    <lineage>
        <taxon>Bacteria</taxon>
        <taxon>Pseudomonadati</taxon>
        <taxon>Pseudomonadota</taxon>
        <taxon>Betaproteobacteria</taxon>
        <taxon>Burkholderiales</taxon>
        <taxon>Alcaligenaceae</taxon>
        <taxon>Pusillimonas</taxon>
    </lineage>
</organism>
<dbReference type="SUPFAM" id="SSF53822">
    <property type="entry name" value="Periplasmic binding protein-like I"/>
    <property type="match status" value="1"/>
</dbReference>
<dbReference type="Proteomes" id="UP000246145">
    <property type="component" value="Unassembled WGS sequence"/>
</dbReference>
<dbReference type="RefSeq" id="WP_116517284.1">
    <property type="nucleotide sequence ID" value="NZ_JACCEX010000001.1"/>
</dbReference>
<dbReference type="CDD" id="cd06325">
    <property type="entry name" value="PBP1_ABC_unchar_transporter"/>
    <property type="match status" value="1"/>
</dbReference>
<reference evidence="2 3" key="1">
    <citation type="submission" date="2018-04" db="EMBL/GenBank/DDBJ databases">
        <title>Genomic Encyclopedia of Type Strains, Phase IV (KMG-IV): sequencing the most valuable type-strain genomes for metagenomic binning, comparative biology and taxonomic classification.</title>
        <authorList>
            <person name="Goeker M."/>
        </authorList>
    </citation>
    <scope>NUCLEOTIDE SEQUENCE [LARGE SCALE GENOMIC DNA]</scope>
    <source>
        <strain evidence="2 3">DSM 10065</strain>
    </source>
</reference>
<dbReference type="Gene3D" id="3.40.50.2300">
    <property type="match status" value="2"/>
</dbReference>
<dbReference type="AlphaFoldDB" id="A0A2U1CQ34"/>
<dbReference type="PANTHER" id="PTHR35271">
    <property type="entry name" value="ABC TRANSPORTER, SUBSTRATE-BINDING LIPOPROTEIN-RELATED"/>
    <property type="match status" value="1"/>
</dbReference>
<dbReference type="EMBL" id="QEKO01000001">
    <property type="protein sequence ID" value="PVY68010.1"/>
    <property type="molecule type" value="Genomic_DNA"/>
</dbReference>
<dbReference type="InterPro" id="IPR028082">
    <property type="entry name" value="Peripla_BP_I"/>
</dbReference>
<accession>A0A2U1CQ34</accession>
<proteinExistence type="predicted"/>
<feature type="chain" id="PRO_5015439276" evidence="1">
    <location>
        <begin position="24"/>
        <end position="325"/>
    </location>
</feature>
<dbReference type="OrthoDB" id="9776955at2"/>
<keyword evidence="1" id="KW-0732">Signal</keyword>
<gene>
    <name evidence="2" type="ORF">C7440_0396</name>
</gene>
<feature type="signal peptide" evidence="1">
    <location>
        <begin position="1"/>
        <end position="23"/>
    </location>
</feature>
<dbReference type="PANTHER" id="PTHR35271:SF1">
    <property type="entry name" value="ABC TRANSPORTER, SUBSTRATE-BINDING LIPOPROTEIN"/>
    <property type="match status" value="1"/>
</dbReference>
<sequence>MRTFAKIVAVAALAGSALLPVHAKTYKVAIAGWGPHPTLDETIAGFKQGLAEEGFKEGENLEFDESNVNFDRSLIPQMLNKLVSGNPDLMATIATPVSLTAIQQLRSRTFPIVFTPIADPVHAGMVSGWEKGEKLLTGSSVALDYDAVLGFFKKIVPNLKRLGVLYDTGDDSSSAALDGIKPIAEAHGISLVLIGVDNPSELPQRVQSAVGRVDALYPVASGRIQQGAAAIASTADRAKLPVLTSVPQMVQHHQALAALAVSFRQSGEAAGRIAARLLKGESAESIPAWKPSPEEHHPMISEVRLKALGLTLPESLKDCNCVVSE</sequence>
<comment type="caution">
    <text evidence="2">The sequence shown here is derived from an EMBL/GenBank/DDBJ whole genome shotgun (WGS) entry which is preliminary data.</text>
</comment>
<dbReference type="STRING" id="1231391.GCA_000308195_01800"/>
<dbReference type="InterPro" id="IPR007487">
    <property type="entry name" value="ABC_transpt-TYRBP-like"/>
</dbReference>
<evidence type="ECO:0000313" key="3">
    <source>
        <dbReference type="Proteomes" id="UP000246145"/>
    </source>
</evidence>
<dbReference type="Pfam" id="PF04392">
    <property type="entry name" value="ABC_sub_bind"/>
    <property type="match status" value="1"/>
</dbReference>
<evidence type="ECO:0000313" key="2">
    <source>
        <dbReference type="EMBL" id="PVY68010.1"/>
    </source>
</evidence>
<name>A0A2U1CQ34_9BURK</name>
<protein>
    <submittedName>
        <fullName evidence="2">Putative ABC transport system substrate-binding protein</fullName>
    </submittedName>
</protein>